<feature type="domain" description="DUF6532" evidence="2">
    <location>
        <begin position="27"/>
        <end position="152"/>
    </location>
</feature>
<dbReference type="STRING" id="936435.F8PI42"/>
<evidence type="ECO:0000313" key="4">
    <source>
        <dbReference type="Proteomes" id="UP000008063"/>
    </source>
</evidence>
<dbReference type="HOGENOM" id="CLU_1469061_0_0_1"/>
<dbReference type="AlphaFoldDB" id="F8PI42"/>
<protein>
    <recommendedName>
        <fullName evidence="2">DUF6532 domain-containing protein</fullName>
    </recommendedName>
</protein>
<feature type="compositionally biased region" description="Acidic residues" evidence="1">
    <location>
        <begin position="159"/>
        <end position="172"/>
    </location>
</feature>
<dbReference type="InterPro" id="IPR045341">
    <property type="entry name" value="DUF6532"/>
</dbReference>
<feature type="region of interest" description="Disordered" evidence="1">
    <location>
        <begin position="159"/>
        <end position="184"/>
    </location>
</feature>
<reference evidence="4" key="1">
    <citation type="journal article" date="2011" name="Science">
        <title>The plant cell wall-decomposing machinery underlies the functional diversity of forest fungi.</title>
        <authorList>
            <person name="Eastwood D.C."/>
            <person name="Floudas D."/>
            <person name="Binder M."/>
            <person name="Majcherczyk A."/>
            <person name="Schneider P."/>
            <person name="Aerts A."/>
            <person name="Asiegbu F.O."/>
            <person name="Baker S.E."/>
            <person name="Barry K."/>
            <person name="Bendiksby M."/>
            <person name="Blumentritt M."/>
            <person name="Coutinho P.M."/>
            <person name="Cullen D."/>
            <person name="de Vries R.P."/>
            <person name="Gathman A."/>
            <person name="Goodell B."/>
            <person name="Henrissat B."/>
            <person name="Ihrmark K."/>
            <person name="Kauserud H."/>
            <person name="Kohler A."/>
            <person name="LaButti K."/>
            <person name="Lapidus A."/>
            <person name="Lavin J.L."/>
            <person name="Lee Y.-H."/>
            <person name="Lindquist E."/>
            <person name="Lilly W."/>
            <person name="Lucas S."/>
            <person name="Morin E."/>
            <person name="Murat C."/>
            <person name="Oguiza J.A."/>
            <person name="Park J."/>
            <person name="Pisabarro A.G."/>
            <person name="Riley R."/>
            <person name="Rosling A."/>
            <person name="Salamov A."/>
            <person name="Schmidt O."/>
            <person name="Schmutz J."/>
            <person name="Skrede I."/>
            <person name="Stenlid J."/>
            <person name="Wiebenga A."/>
            <person name="Xie X."/>
            <person name="Kuees U."/>
            <person name="Hibbett D.S."/>
            <person name="Hoffmeister D."/>
            <person name="Hoegberg N."/>
            <person name="Martin F."/>
            <person name="Grigoriev I.V."/>
            <person name="Watkinson S.C."/>
        </authorList>
    </citation>
    <scope>NUCLEOTIDE SEQUENCE [LARGE SCALE GENOMIC DNA]</scope>
    <source>
        <strain evidence="4">strain S7.3</strain>
    </source>
</reference>
<evidence type="ECO:0000259" key="2">
    <source>
        <dbReference type="Pfam" id="PF20149"/>
    </source>
</evidence>
<dbReference type="OrthoDB" id="3257342at2759"/>
<dbReference type="Pfam" id="PF20149">
    <property type="entry name" value="DUF6532"/>
    <property type="match status" value="1"/>
</dbReference>
<name>F8PI42_SERL3</name>
<dbReference type="InParanoid" id="F8PI42"/>
<keyword evidence="4" id="KW-1185">Reference proteome</keyword>
<evidence type="ECO:0000256" key="1">
    <source>
        <dbReference type="SAM" id="MobiDB-lite"/>
    </source>
</evidence>
<accession>F8PI42</accession>
<proteinExistence type="predicted"/>
<evidence type="ECO:0000313" key="3">
    <source>
        <dbReference type="EMBL" id="EGO04620.1"/>
    </source>
</evidence>
<sequence length="184" mass="20613">MHQTPKEVLQFTIAVFRCLVRASLNLALTPDILKLIIKRTSHVQMELKTKVHGRAGTYYGFRASSSPKVIAQNCQLAMDMKENVLFVYKDLKAQKGLYKAGIIQIILDDMWFANCNDKGVAYHNFHAGAKSIGHHKGLALQACHFKAALQEYLANSAIEEEGEEGDVDDEEGFTVSREDDQVLE</sequence>
<dbReference type="Proteomes" id="UP000008063">
    <property type="component" value="Unassembled WGS sequence"/>
</dbReference>
<dbReference type="EMBL" id="GL945474">
    <property type="protein sequence ID" value="EGO04620.1"/>
    <property type="molecule type" value="Genomic_DNA"/>
</dbReference>
<organism evidence="4">
    <name type="scientific">Serpula lacrymans var. lacrymans (strain S7.3)</name>
    <name type="common">Dry rot fungus</name>
    <dbReference type="NCBI Taxonomy" id="936435"/>
    <lineage>
        <taxon>Eukaryota</taxon>
        <taxon>Fungi</taxon>
        <taxon>Dikarya</taxon>
        <taxon>Basidiomycota</taxon>
        <taxon>Agaricomycotina</taxon>
        <taxon>Agaricomycetes</taxon>
        <taxon>Agaricomycetidae</taxon>
        <taxon>Boletales</taxon>
        <taxon>Coniophorineae</taxon>
        <taxon>Serpulaceae</taxon>
        <taxon>Serpula</taxon>
    </lineage>
</organism>
<gene>
    <name evidence="3" type="ORF">SERLA73DRAFT_68305</name>
</gene>